<organism evidence="2 3">
    <name type="scientific">Furculomyces boomerangus</name>
    <dbReference type="NCBI Taxonomy" id="61424"/>
    <lineage>
        <taxon>Eukaryota</taxon>
        <taxon>Fungi</taxon>
        <taxon>Fungi incertae sedis</taxon>
        <taxon>Zoopagomycota</taxon>
        <taxon>Kickxellomycotina</taxon>
        <taxon>Harpellomycetes</taxon>
        <taxon>Harpellales</taxon>
        <taxon>Harpellaceae</taxon>
        <taxon>Furculomyces</taxon>
    </lineage>
</organism>
<dbReference type="Proteomes" id="UP000245699">
    <property type="component" value="Unassembled WGS sequence"/>
</dbReference>
<keyword evidence="1" id="KW-0732">Signal</keyword>
<dbReference type="EMBL" id="MBFT01000008">
    <property type="protein sequence ID" value="PVV00049.1"/>
    <property type="molecule type" value="Genomic_DNA"/>
</dbReference>
<feature type="signal peptide" evidence="1">
    <location>
        <begin position="1"/>
        <end position="22"/>
    </location>
</feature>
<sequence length="135" mass="15230">MFGKIKSILGLLNLFAIPIVYSAEHKIFGAIGRSPGLEDGKVQVLIILDGVTLENKLYRLQKTSPCTNNCTYVIVYDNGKLLRFNSGGVEYDHSGQIYNIGYFHTEFDEKKCTGIQDCDDFMLKFETTFSTLNEK</sequence>
<evidence type="ECO:0000313" key="2">
    <source>
        <dbReference type="EMBL" id="PVV00049.1"/>
    </source>
</evidence>
<reference evidence="2 3" key="1">
    <citation type="journal article" date="2018" name="MBio">
        <title>Comparative Genomics Reveals the Core Gene Toolbox for the Fungus-Insect Symbiosis.</title>
        <authorList>
            <person name="Wang Y."/>
            <person name="Stata M."/>
            <person name="Wang W."/>
            <person name="Stajich J.E."/>
            <person name="White M.M."/>
            <person name="Moncalvo J.M."/>
        </authorList>
    </citation>
    <scope>NUCLEOTIDE SEQUENCE [LARGE SCALE GENOMIC DNA]</scope>
    <source>
        <strain evidence="2 3">AUS-77-4</strain>
    </source>
</reference>
<name>A0A2T9Z616_9FUNG</name>
<proteinExistence type="predicted"/>
<gene>
    <name evidence="2" type="ORF">BB559_000160</name>
</gene>
<evidence type="ECO:0000256" key="1">
    <source>
        <dbReference type="SAM" id="SignalP"/>
    </source>
</evidence>
<evidence type="ECO:0000313" key="3">
    <source>
        <dbReference type="Proteomes" id="UP000245699"/>
    </source>
</evidence>
<keyword evidence="3" id="KW-1185">Reference proteome</keyword>
<dbReference type="AlphaFoldDB" id="A0A2T9Z616"/>
<accession>A0A2T9Z616</accession>
<protein>
    <submittedName>
        <fullName evidence="2">Uncharacterized protein</fullName>
    </submittedName>
</protein>
<comment type="caution">
    <text evidence="2">The sequence shown here is derived from an EMBL/GenBank/DDBJ whole genome shotgun (WGS) entry which is preliminary data.</text>
</comment>
<feature type="chain" id="PRO_5015401658" evidence="1">
    <location>
        <begin position="23"/>
        <end position="135"/>
    </location>
</feature>